<evidence type="ECO:0000256" key="3">
    <source>
        <dbReference type="ARBA" id="ARBA00022701"/>
    </source>
</evidence>
<proteinExistence type="inferred from homology"/>
<dbReference type="GO" id="GO:0007018">
    <property type="term" value="P:microtubule-based movement"/>
    <property type="evidence" value="ECO:0007669"/>
    <property type="project" value="InterPro"/>
</dbReference>
<gene>
    <name evidence="14" type="ORF">AMSG_04425</name>
</gene>
<dbReference type="GeneID" id="25563968"/>
<dbReference type="PROSITE" id="PS50067">
    <property type="entry name" value="KINESIN_MOTOR_2"/>
    <property type="match status" value="1"/>
</dbReference>
<dbReference type="GO" id="GO:0007010">
    <property type="term" value="P:cytoskeleton organization"/>
    <property type="evidence" value="ECO:0007669"/>
    <property type="project" value="UniProtKB-ARBA"/>
</dbReference>
<evidence type="ECO:0000256" key="10">
    <source>
        <dbReference type="RuleBase" id="RU000394"/>
    </source>
</evidence>
<dbReference type="GO" id="GO:0003777">
    <property type="term" value="F:microtubule motor activity"/>
    <property type="evidence" value="ECO:0007669"/>
    <property type="project" value="InterPro"/>
</dbReference>
<dbReference type="CDD" id="cd01369">
    <property type="entry name" value="KISc_KHC_KIF5"/>
    <property type="match status" value="1"/>
</dbReference>
<dbReference type="OrthoDB" id="3176171at2759"/>
<evidence type="ECO:0000256" key="9">
    <source>
        <dbReference type="PROSITE-ProRule" id="PRU00283"/>
    </source>
</evidence>
<dbReference type="GO" id="GO:0005874">
    <property type="term" value="C:microtubule"/>
    <property type="evidence" value="ECO:0007669"/>
    <property type="project" value="UniProtKB-KW"/>
</dbReference>
<evidence type="ECO:0000256" key="11">
    <source>
        <dbReference type="SAM" id="Coils"/>
    </source>
</evidence>
<feature type="region of interest" description="Disordered" evidence="12">
    <location>
        <begin position="735"/>
        <end position="778"/>
    </location>
</feature>
<sequence>MDAREAAAGSVAAARLDEESGQVVYGLHEYDQLTFAYDKVFGPGASQEAVYTQTARPIVEDVLAGYNGTVFAYGQTGSGKTHTMEGPDIASPELKGIIPRMVEDIFDAILDADAKYEFTVRVSYFEIYLERLRDLLNPAGADLAIRQDVRRGVYVEGLTEVYVSSVDEVMAIMAEGASNRAVGATQMNAQSSRSHSLLTIEVAAKDTVSLASSTGKLTLIDLAGSEKVSKTGAEGTTFTEAKNINLSLTTLGLVINALTDPSASHIPYRNSKLTRVLSESLGGNAKTTLIINCSLASFNADETLSTLRFGSRAKRIQNKVSLNVERAPAELEAIIKEQTAIIERLQARLAGCVCGSAVVGADKKGESEPEREGIPALAPSLAPTLAPSTAAPQSVVVAEATEASAADESVTDDDGAADQVAMLLDEIERLQTENTRLSETQDALLSLLDEQVAGEGVATVQAAPDTIVSHVRNTDKVVAGDEPVAPEPDASTAASDAARLADAEALSAAKLAAVELKAEKDTLLALKTELEDEVVAMHEALAALNEQLAAAEGKNDEFTAQREALIQRLAEAEGSAARAAAELCESRADAAELAQLSADNEDELRKELQAAQTERDVASEQATALAAEVKALENEISETTARYETVLGAEQQEVVARMTGLETKIQQLSAANLKLLGELNKLKDVGLGWKTKMLAQQERMEQVEEQLLRLQREYALQAQEYEAQLAALGRGRSRNIAKPIRGGGGKARPAPPASSSPAAASPGAAIQPSPRFVVKSGRPTAKRSFLGRLFGIGSSSKGGAAASPRPSVSPASPAQSAPVLAPATRPQRGSTPRRNSQSSRSASVAGRGRADSPSVDQLLGCE</sequence>
<protein>
    <recommendedName>
        <fullName evidence="10">Kinesin-like protein</fullName>
    </recommendedName>
</protein>
<keyword evidence="15" id="KW-1185">Reference proteome</keyword>
<dbReference type="GO" id="GO:0005524">
    <property type="term" value="F:ATP binding"/>
    <property type="evidence" value="ECO:0007669"/>
    <property type="project" value="UniProtKB-UniRule"/>
</dbReference>
<evidence type="ECO:0000256" key="1">
    <source>
        <dbReference type="ARBA" id="ARBA00004245"/>
    </source>
</evidence>
<dbReference type="PANTHER" id="PTHR47968:SF17">
    <property type="entry name" value="KINESIN-LIKE PROTEIN"/>
    <property type="match status" value="1"/>
</dbReference>
<evidence type="ECO:0000256" key="4">
    <source>
        <dbReference type="ARBA" id="ARBA00022741"/>
    </source>
</evidence>
<dbReference type="Gene3D" id="3.40.850.10">
    <property type="entry name" value="Kinesin motor domain"/>
    <property type="match status" value="1"/>
</dbReference>
<organism evidence="14 15">
    <name type="scientific">Thecamonas trahens ATCC 50062</name>
    <dbReference type="NCBI Taxonomy" id="461836"/>
    <lineage>
        <taxon>Eukaryota</taxon>
        <taxon>Apusozoa</taxon>
        <taxon>Apusomonadida</taxon>
        <taxon>Apusomonadidae</taxon>
        <taxon>Thecamonas</taxon>
    </lineage>
</organism>
<dbReference type="RefSeq" id="XP_013758765.1">
    <property type="nucleotide sequence ID" value="XM_013903311.1"/>
</dbReference>
<comment type="subcellular location">
    <subcellularLocation>
        <location evidence="1">Cytoplasm</location>
        <location evidence="1">Cytoskeleton</location>
    </subcellularLocation>
</comment>
<keyword evidence="5 9" id="KW-0067">ATP-binding</keyword>
<keyword evidence="7" id="KW-0206">Cytoskeleton</keyword>
<dbReference type="OMA" id="IPRMVED"/>
<feature type="compositionally biased region" description="Low complexity" evidence="12">
    <location>
        <begin position="833"/>
        <end position="847"/>
    </location>
</feature>
<evidence type="ECO:0000256" key="5">
    <source>
        <dbReference type="ARBA" id="ARBA00022840"/>
    </source>
</evidence>
<keyword evidence="6 9" id="KW-0505">Motor protein</keyword>
<comment type="similarity">
    <text evidence="8">Belongs to the TRAFAC class myosin-kinesin ATPase superfamily. Kinesin family. KIN-5/BimC subfamily.</text>
</comment>
<dbReference type="InterPro" id="IPR019821">
    <property type="entry name" value="Kinesin_motor_CS"/>
</dbReference>
<dbReference type="eggNOG" id="KOG0240">
    <property type="taxonomic scope" value="Eukaryota"/>
</dbReference>
<evidence type="ECO:0000256" key="8">
    <source>
        <dbReference type="ARBA" id="ARBA00034704"/>
    </source>
</evidence>
<dbReference type="EMBL" id="GL349450">
    <property type="protein sequence ID" value="KNC48196.1"/>
    <property type="molecule type" value="Genomic_DNA"/>
</dbReference>
<feature type="compositionally biased region" description="Low complexity" evidence="12">
    <location>
        <begin position="755"/>
        <end position="770"/>
    </location>
</feature>
<dbReference type="SUPFAM" id="SSF52540">
    <property type="entry name" value="P-loop containing nucleoside triphosphate hydrolases"/>
    <property type="match status" value="1"/>
</dbReference>
<feature type="region of interest" description="Disordered" evidence="12">
    <location>
        <begin position="793"/>
        <end position="862"/>
    </location>
</feature>
<evidence type="ECO:0000256" key="7">
    <source>
        <dbReference type="ARBA" id="ARBA00023212"/>
    </source>
</evidence>
<evidence type="ECO:0000313" key="15">
    <source>
        <dbReference type="Proteomes" id="UP000054408"/>
    </source>
</evidence>
<dbReference type="Proteomes" id="UP000054408">
    <property type="component" value="Unassembled WGS sequence"/>
</dbReference>
<dbReference type="InterPro" id="IPR027417">
    <property type="entry name" value="P-loop_NTPase"/>
</dbReference>
<evidence type="ECO:0000256" key="12">
    <source>
        <dbReference type="SAM" id="MobiDB-lite"/>
    </source>
</evidence>
<dbReference type="SMART" id="SM00129">
    <property type="entry name" value="KISc"/>
    <property type="match status" value="1"/>
</dbReference>
<evidence type="ECO:0000256" key="6">
    <source>
        <dbReference type="ARBA" id="ARBA00023175"/>
    </source>
</evidence>
<evidence type="ECO:0000259" key="13">
    <source>
        <dbReference type="PROSITE" id="PS50067"/>
    </source>
</evidence>
<dbReference type="AlphaFoldDB" id="A0A0L0D803"/>
<dbReference type="Pfam" id="PF00225">
    <property type="entry name" value="Kinesin"/>
    <property type="match status" value="1"/>
</dbReference>
<dbReference type="PANTHER" id="PTHR47968">
    <property type="entry name" value="CENTROMERE PROTEIN E"/>
    <property type="match status" value="1"/>
</dbReference>
<accession>A0A0L0D803</accession>
<keyword evidence="2" id="KW-0963">Cytoplasm</keyword>
<keyword evidence="3 10" id="KW-0493">Microtubule</keyword>
<feature type="binding site" evidence="9">
    <location>
        <begin position="74"/>
        <end position="81"/>
    </location>
    <ligand>
        <name>ATP</name>
        <dbReference type="ChEBI" id="CHEBI:30616"/>
    </ligand>
</feature>
<evidence type="ECO:0000256" key="2">
    <source>
        <dbReference type="ARBA" id="ARBA00022490"/>
    </source>
</evidence>
<dbReference type="InterPro" id="IPR027640">
    <property type="entry name" value="Kinesin-like_fam"/>
</dbReference>
<dbReference type="GO" id="GO:0008017">
    <property type="term" value="F:microtubule binding"/>
    <property type="evidence" value="ECO:0007669"/>
    <property type="project" value="InterPro"/>
</dbReference>
<feature type="compositionally biased region" description="Low complexity" evidence="12">
    <location>
        <begin position="793"/>
        <end position="823"/>
    </location>
</feature>
<dbReference type="FunFam" id="3.40.850.10:FF:000019">
    <property type="entry name" value="Kinesin-like protein KIN-5D"/>
    <property type="match status" value="1"/>
</dbReference>
<dbReference type="InterPro" id="IPR001752">
    <property type="entry name" value="Kinesin_motor_dom"/>
</dbReference>
<feature type="coiled-coil region" evidence="11">
    <location>
        <begin position="513"/>
        <end position="720"/>
    </location>
</feature>
<dbReference type="InterPro" id="IPR036961">
    <property type="entry name" value="Kinesin_motor_dom_sf"/>
</dbReference>
<feature type="domain" description="Kinesin motor" evidence="13">
    <location>
        <begin position="1"/>
        <end position="316"/>
    </location>
</feature>
<evidence type="ECO:0000313" key="14">
    <source>
        <dbReference type="EMBL" id="KNC48196.1"/>
    </source>
</evidence>
<dbReference type="PROSITE" id="PS00411">
    <property type="entry name" value="KINESIN_MOTOR_1"/>
    <property type="match status" value="1"/>
</dbReference>
<keyword evidence="11" id="KW-0175">Coiled coil</keyword>
<name>A0A0L0D803_THETB</name>
<keyword evidence="4 9" id="KW-0547">Nucleotide-binding</keyword>
<dbReference type="PRINTS" id="PR00380">
    <property type="entry name" value="KINESINHEAVY"/>
</dbReference>
<reference evidence="14 15" key="1">
    <citation type="submission" date="2010-05" db="EMBL/GenBank/DDBJ databases">
        <title>The Genome Sequence of Thecamonas trahens ATCC 50062.</title>
        <authorList>
            <consortium name="The Broad Institute Genome Sequencing Platform"/>
            <person name="Russ C."/>
            <person name="Cuomo C."/>
            <person name="Shea T."/>
            <person name="Young S.K."/>
            <person name="Zeng Q."/>
            <person name="Koehrsen M."/>
            <person name="Haas B."/>
            <person name="Borodovsky M."/>
            <person name="Guigo R."/>
            <person name="Alvarado L."/>
            <person name="Berlin A."/>
            <person name="Bochicchio J."/>
            <person name="Borenstein D."/>
            <person name="Chapman S."/>
            <person name="Chen Z."/>
            <person name="Freedman E."/>
            <person name="Gellesch M."/>
            <person name="Goldberg J."/>
            <person name="Griggs A."/>
            <person name="Gujja S."/>
            <person name="Heilman E."/>
            <person name="Heiman D."/>
            <person name="Hepburn T."/>
            <person name="Howarth C."/>
            <person name="Jen D."/>
            <person name="Larson L."/>
            <person name="Mehta T."/>
            <person name="Park D."/>
            <person name="Pearson M."/>
            <person name="Roberts A."/>
            <person name="Saif S."/>
            <person name="Shenoy N."/>
            <person name="Sisk P."/>
            <person name="Stolte C."/>
            <person name="Sykes S."/>
            <person name="Thomson T."/>
            <person name="Walk T."/>
            <person name="White J."/>
            <person name="Yandava C."/>
            <person name="Burger G."/>
            <person name="Gray M.W."/>
            <person name="Holland P.W.H."/>
            <person name="King N."/>
            <person name="Lang F.B.F."/>
            <person name="Roger A.J."/>
            <person name="Ruiz-Trillo I."/>
            <person name="Lander E."/>
            <person name="Nusbaum C."/>
        </authorList>
    </citation>
    <scope>NUCLEOTIDE SEQUENCE [LARGE SCALE GENOMIC DNA]</scope>
    <source>
        <strain evidence="14 15">ATCC 50062</strain>
    </source>
</reference>
<dbReference type="STRING" id="461836.A0A0L0D803"/>